<name>A0A0P9F293_RHOGW</name>
<proteinExistence type="predicted"/>
<reference evidence="2 3" key="1">
    <citation type="journal article" date="2015" name="Front. Microbiol.">
        <title>Genome sequence of the plant growth promoting endophytic yeast Rhodotorula graminis WP1.</title>
        <authorList>
            <person name="Firrincieli A."/>
            <person name="Otillar R."/>
            <person name="Salamov A."/>
            <person name="Schmutz J."/>
            <person name="Khan Z."/>
            <person name="Redman R.S."/>
            <person name="Fleck N.D."/>
            <person name="Lindquist E."/>
            <person name="Grigoriev I.V."/>
            <person name="Doty S.L."/>
        </authorList>
    </citation>
    <scope>NUCLEOTIDE SEQUENCE [LARGE SCALE GENOMIC DNA]</scope>
    <source>
        <strain evidence="2 3">WP1</strain>
    </source>
</reference>
<dbReference type="EMBL" id="KQ474081">
    <property type="protein sequence ID" value="KPV73862.1"/>
    <property type="molecule type" value="Genomic_DNA"/>
</dbReference>
<dbReference type="GeneID" id="28977766"/>
<protein>
    <submittedName>
        <fullName evidence="2">Uncharacterized protein</fullName>
    </submittedName>
</protein>
<organism evidence="2 3">
    <name type="scientific">Rhodotorula graminis (strain WP1)</name>
    <dbReference type="NCBI Taxonomy" id="578459"/>
    <lineage>
        <taxon>Eukaryota</taxon>
        <taxon>Fungi</taxon>
        <taxon>Dikarya</taxon>
        <taxon>Basidiomycota</taxon>
        <taxon>Pucciniomycotina</taxon>
        <taxon>Microbotryomycetes</taxon>
        <taxon>Sporidiobolales</taxon>
        <taxon>Sporidiobolaceae</taxon>
        <taxon>Rhodotorula</taxon>
    </lineage>
</organism>
<keyword evidence="3" id="KW-1185">Reference proteome</keyword>
<dbReference type="AlphaFoldDB" id="A0A0P9F293"/>
<evidence type="ECO:0000313" key="2">
    <source>
        <dbReference type="EMBL" id="KPV73862.1"/>
    </source>
</evidence>
<feature type="compositionally biased region" description="Pro residues" evidence="1">
    <location>
        <begin position="18"/>
        <end position="28"/>
    </location>
</feature>
<gene>
    <name evidence="2" type="ORF">RHOBADRAFT_54456</name>
</gene>
<feature type="compositionally biased region" description="Pro residues" evidence="1">
    <location>
        <begin position="1"/>
        <end position="10"/>
    </location>
</feature>
<dbReference type="RefSeq" id="XP_018269911.1">
    <property type="nucleotide sequence ID" value="XM_018417318.1"/>
</dbReference>
<evidence type="ECO:0000313" key="3">
    <source>
        <dbReference type="Proteomes" id="UP000053890"/>
    </source>
</evidence>
<sequence length="163" mass="17696">MALPQAPPALLPQLERGLPPPPPAPPSPTRLAPAAYLQALLWPLDTQSFRPRSASPQDACGPLAWSSTERSQAVRSAATSTYLVHTAAFALSALGHVVKSRSPRFAFDKIPASHSCFSRPLNRLGGRAHYTRQDIQMEQQGEKLYELLRRARSSSTSGIVFGL</sequence>
<evidence type="ECO:0000256" key="1">
    <source>
        <dbReference type="SAM" id="MobiDB-lite"/>
    </source>
</evidence>
<feature type="region of interest" description="Disordered" evidence="1">
    <location>
        <begin position="1"/>
        <end position="30"/>
    </location>
</feature>
<accession>A0A0P9F293</accession>
<dbReference type="Proteomes" id="UP000053890">
    <property type="component" value="Unassembled WGS sequence"/>
</dbReference>